<dbReference type="HAMAP" id="MF_01844">
    <property type="entry name" value="NhaA"/>
    <property type="match status" value="1"/>
</dbReference>
<keyword evidence="11" id="KW-1185">Reference proteome</keyword>
<dbReference type="Gene3D" id="1.20.1530.10">
    <property type="entry name" value="Na+/H+ antiporter like domain"/>
    <property type="match status" value="1"/>
</dbReference>
<comment type="function">
    <text evidence="9">Na(+)/H(+) antiporter that extrudes sodium in exchange for external protons.</text>
</comment>
<dbReference type="NCBIfam" id="NF007111">
    <property type="entry name" value="PRK09560.1"/>
    <property type="match status" value="1"/>
</dbReference>
<reference evidence="10 11" key="1">
    <citation type="submission" date="2020-11" db="EMBL/GenBank/DDBJ databases">
        <title>Draft genome sequencing of a Lachnospiraceae strain isolated from anoxic soil subjected to BSD treatment.</title>
        <authorList>
            <person name="Uek A."/>
            <person name="Tonouchi A."/>
        </authorList>
    </citation>
    <scope>NUCLEOTIDE SEQUENCE [LARGE SCALE GENOMIC DNA]</scope>
    <source>
        <strain evidence="10 11">TB5</strain>
    </source>
</reference>
<dbReference type="Proteomes" id="UP000595897">
    <property type="component" value="Chromosome"/>
</dbReference>
<evidence type="ECO:0000256" key="8">
    <source>
        <dbReference type="ARBA" id="ARBA00023201"/>
    </source>
</evidence>
<keyword evidence="9" id="KW-0813">Transport</keyword>
<dbReference type="GO" id="GO:0015385">
    <property type="term" value="F:sodium:proton antiporter activity"/>
    <property type="evidence" value="ECO:0007669"/>
    <property type="project" value="UniProtKB-UniRule"/>
</dbReference>
<comment type="catalytic activity">
    <reaction evidence="9">
        <text>Na(+)(in) + 2 H(+)(out) = Na(+)(out) + 2 H(+)(in)</text>
        <dbReference type="Rhea" id="RHEA:29251"/>
        <dbReference type="ChEBI" id="CHEBI:15378"/>
        <dbReference type="ChEBI" id="CHEBI:29101"/>
    </reaction>
</comment>
<dbReference type="PANTHER" id="PTHR30341:SF0">
    <property type="entry name" value="NA(+)_H(+) ANTIPORTER NHAA"/>
    <property type="match status" value="1"/>
</dbReference>
<name>A0A7R7ELM0_9FIRM</name>
<dbReference type="AlphaFoldDB" id="A0A7R7ELM0"/>
<feature type="transmembrane region" description="Helical" evidence="9">
    <location>
        <begin position="215"/>
        <end position="244"/>
    </location>
</feature>
<sequence>MKKRIKIYIQHVSELFKCEPASGILLFICAVIAIIIANSSYSTVYSEVLHTNISIGYKEYYISMSLAHWINDGLMAIFFFVVGMEIKKEVLIGELRSLKTTILPIAAALGGMIVPAIVYLAFNYNQGSIHGFGIPMATDIAFALGVLSLVGQKAPKGIVIFLTALAVVDDLGAIIVIAVFYTNQISWFYLVLSVIILLVLILANRCNVQSQTVFILLGIMLWFTVLKTGIHATFAGVLLGLIIPGSKDSKNYSKTMLYKLEHTISPWSSYVIMPIFALSNAGVILNKSSFSSIMSTPVSLGIILGLILGKQVGIYSVSILLIKLKIAKLPSGVNKKHLYAASVLGGIGFTMSIFISSLTFTEEAILSTAKISIIVASLVSAIFGYILFRCMKSDKNT</sequence>
<feature type="transmembrane region" description="Helical" evidence="9">
    <location>
        <begin position="338"/>
        <end position="358"/>
    </location>
</feature>
<accession>A0A7R7ELM0</accession>
<evidence type="ECO:0000256" key="2">
    <source>
        <dbReference type="ARBA" id="ARBA00022449"/>
    </source>
</evidence>
<evidence type="ECO:0000313" key="10">
    <source>
        <dbReference type="EMBL" id="BCN30767.1"/>
    </source>
</evidence>
<dbReference type="NCBIfam" id="TIGR00773">
    <property type="entry name" value="NhaA"/>
    <property type="match status" value="1"/>
</dbReference>
<dbReference type="GO" id="GO:0006885">
    <property type="term" value="P:regulation of pH"/>
    <property type="evidence" value="ECO:0007669"/>
    <property type="project" value="UniProtKB-UniRule"/>
</dbReference>
<proteinExistence type="inferred from homology"/>
<feature type="transmembrane region" description="Helical" evidence="9">
    <location>
        <begin position="102"/>
        <end position="122"/>
    </location>
</feature>
<feature type="transmembrane region" description="Helical" evidence="9">
    <location>
        <begin position="61"/>
        <end position="82"/>
    </location>
</feature>
<evidence type="ECO:0000256" key="1">
    <source>
        <dbReference type="ARBA" id="ARBA00004429"/>
    </source>
</evidence>
<feature type="transmembrane region" description="Helical" evidence="9">
    <location>
        <begin position="21"/>
        <end position="41"/>
    </location>
</feature>
<dbReference type="GO" id="GO:0005886">
    <property type="term" value="C:plasma membrane"/>
    <property type="evidence" value="ECO:0007669"/>
    <property type="project" value="UniProtKB-SubCell"/>
</dbReference>
<keyword evidence="2 9" id="KW-0050">Antiport</keyword>
<comment type="similarity">
    <text evidence="9">Belongs to the NhaA Na(+)/H(+) (TC 2.A.33) antiporter family.</text>
</comment>
<feature type="transmembrane region" description="Helical" evidence="9">
    <location>
        <begin position="264"/>
        <end position="285"/>
    </location>
</feature>
<evidence type="ECO:0000256" key="4">
    <source>
        <dbReference type="ARBA" id="ARBA00022692"/>
    </source>
</evidence>
<feature type="transmembrane region" description="Helical" evidence="9">
    <location>
        <begin position="187"/>
        <end position="203"/>
    </location>
</feature>
<keyword evidence="4 9" id="KW-0812">Transmembrane</keyword>
<keyword evidence="5 9" id="KW-1133">Transmembrane helix</keyword>
<dbReference type="NCBIfam" id="NF007112">
    <property type="entry name" value="PRK09561.1"/>
    <property type="match status" value="1"/>
</dbReference>
<comment type="subcellular location">
    <subcellularLocation>
        <location evidence="1">Cell inner membrane</location>
        <topology evidence="1">Multi-pass membrane protein</topology>
    </subcellularLocation>
    <subcellularLocation>
        <location evidence="9">Cell membrane</location>
        <topology evidence="9">Multi-pass membrane protein</topology>
    </subcellularLocation>
</comment>
<feature type="transmembrane region" description="Helical" evidence="9">
    <location>
        <begin position="128"/>
        <end position="151"/>
    </location>
</feature>
<evidence type="ECO:0000256" key="9">
    <source>
        <dbReference type="HAMAP-Rule" id="MF_01844"/>
    </source>
</evidence>
<feature type="transmembrane region" description="Helical" evidence="9">
    <location>
        <begin position="158"/>
        <end position="181"/>
    </location>
</feature>
<dbReference type="KEGG" id="ahb:bsdtb5_20620"/>
<dbReference type="Pfam" id="PF06965">
    <property type="entry name" value="Na_H_antiport_1"/>
    <property type="match status" value="1"/>
</dbReference>
<dbReference type="InterPro" id="IPR023171">
    <property type="entry name" value="Na/H_antiporter_dom_sf"/>
</dbReference>
<keyword evidence="7 9" id="KW-0472">Membrane</keyword>
<gene>
    <name evidence="9 10" type="primary">nhaA</name>
    <name evidence="10" type="ORF">bsdtb5_20620</name>
</gene>
<keyword evidence="6 9" id="KW-0915">Sodium</keyword>
<keyword evidence="8 9" id="KW-0739">Sodium transport</keyword>
<evidence type="ECO:0000256" key="5">
    <source>
        <dbReference type="ARBA" id="ARBA00022989"/>
    </source>
</evidence>
<organism evidence="10 11">
    <name type="scientific">Anaeromicropila herbilytica</name>
    <dbReference type="NCBI Taxonomy" id="2785025"/>
    <lineage>
        <taxon>Bacteria</taxon>
        <taxon>Bacillati</taxon>
        <taxon>Bacillota</taxon>
        <taxon>Clostridia</taxon>
        <taxon>Lachnospirales</taxon>
        <taxon>Lachnospiraceae</taxon>
        <taxon>Anaeromicropila</taxon>
    </lineage>
</organism>
<dbReference type="InterPro" id="IPR004670">
    <property type="entry name" value="NhaA"/>
</dbReference>
<dbReference type="EMBL" id="AP024169">
    <property type="protein sequence ID" value="BCN30767.1"/>
    <property type="molecule type" value="Genomic_DNA"/>
</dbReference>
<evidence type="ECO:0000256" key="6">
    <source>
        <dbReference type="ARBA" id="ARBA00023053"/>
    </source>
</evidence>
<protein>
    <recommendedName>
        <fullName evidence="9">Na(+)/H(+) antiporter NhaA</fullName>
    </recommendedName>
    <alternativeName>
        <fullName evidence="9">Sodium/proton antiporter NhaA</fullName>
    </alternativeName>
</protein>
<evidence type="ECO:0000256" key="3">
    <source>
        <dbReference type="ARBA" id="ARBA00022475"/>
    </source>
</evidence>
<keyword evidence="9" id="KW-0406">Ion transport</keyword>
<feature type="transmembrane region" description="Helical" evidence="9">
    <location>
        <begin position="364"/>
        <end position="388"/>
    </location>
</feature>
<dbReference type="PANTHER" id="PTHR30341">
    <property type="entry name" value="SODIUM ION/PROTON ANTIPORTER NHAA-RELATED"/>
    <property type="match status" value="1"/>
</dbReference>
<keyword evidence="3 9" id="KW-1003">Cell membrane</keyword>
<evidence type="ECO:0000313" key="11">
    <source>
        <dbReference type="Proteomes" id="UP000595897"/>
    </source>
</evidence>
<evidence type="ECO:0000256" key="7">
    <source>
        <dbReference type="ARBA" id="ARBA00023136"/>
    </source>
</evidence>
<dbReference type="RefSeq" id="WP_271715962.1">
    <property type="nucleotide sequence ID" value="NZ_AP024169.1"/>
</dbReference>